<gene>
    <name evidence="2" type="ORF">Ahy_A07g030978</name>
</gene>
<protein>
    <submittedName>
        <fullName evidence="2">Uncharacterized protein</fullName>
    </submittedName>
</protein>
<name>A0A445C2H2_ARAHY</name>
<dbReference type="Proteomes" id="UP000289738">
    <property type="component" value="Chromosome A07"/>
</dbReference>
<keyword evidence="3" id="KW-1185">Reference proteome</keyword>
<sequence>MDQGVLDILIRPKTRLSDESMDLFTLWGEFQAGETLKEEGVSEVIRLGRLVVEHGEEEREGVEVVGGVGAAGIGADDGVIVIGVGAGDGAEEEASIGEVTAGREGGESEELGDVARCVVVLGAPFQELRVELERVGHASQLHHNTTHSCSLVTATSSFLEEVIEVHIESLDLRNSIEQNSLWICCRTAERSNGTRVGASVNGNKDGGAMNRGGAMNEGGASGSSVCSTATPRTSTAALSRRKKETTRALSTDLHRVYDDDGDGDQRAEWQTKTNSV</sequence>
<reference evidence="2 3" key="1">
    <citation type="submission" date="2019-01" db="EMBL/GenBank/DDBJ databases">
        <title>Sequencing of cultivated peanut Arachis hypogaea provides insights into genome evolution and oil improvement.</title>
        <authorList>
            <person name="Chen X."/>
        </authorList>
    </citation>
    <scope>NUCLEOTIDE SEQUENCE [LARGE SCALE GENOMIC DNA]</scope>
    <source>
        <strain evidence="3">cv. Fuhuasheng</strain>
        <tissue evidence="2">Leaves</tissue>
    </source>
</reference>
<organism evidence="2 3">
    <name type="scientific">Arachis hypogaea</name>
    <name type="common">Peanut</name>
    <dbReference type="NCBI Taxonomy" id="3818"/>
    <lineage>
        <taxon>Eukaryota</taxon>
        <taxon>Viridiplantae</taxon>
        <taxon>Streptophyta</taxon>
        <taxon>Embryophyta</taxon>
        <taxon>Tracheophyta</taxon>
        <taxon>Spermatophyta</taxon>
        <taxon>Magnoliopsida</taxon>
        <taxon>eudicotyledons</taxon>
        <taxon>Gunneridae</taxon>
        <taxon>Pentapetalae</taxon>
        <taxon>rosids</taxon>
        <taxon>fabids</taxon>
        <taxon>Fabales</taxon>
        <taxon>Fabaceae</taxon>
        <taxon>Papilionoideae</taxon>
        <taxon>50 kb inversion clade</taxon>
        <taxon>dalbergioids sensu lato</taxon>
        <taxon>Dalbergieae</taxon>
        <taxon>Pterocarpus clade</taxon>
        <taxon>Arachis</taxon>
    </lineage>
</organism>
<dbReference type="AlphaFoldDB" id="A0A445C2H2"/>
<evidence type="ECO:0000256" key="1">
    <source>
        <dbReference type="SAM" id="MobiDB-lite"/>
    </source>
</evidence>
<accession>A0A445C2H2</accession>
<evidence type="ECO:0000313" key="3">
    <source>
        <dbReference type="Proteomes" id="UP000289738"/>
    </source>
</evidence>
<dbReference type="EMBL" id="SDMP01000007">
    <property type="protein sequence ID" value="RYR45117.1"/>
    <property type="molecule type" value="Genomic_DNA"/>
</dbReference>
<feature type="compositionally biased region" description="Polar residues" evidence="1">
    <location>
        <begin position="222"/>
        <end position="237"/>
    </location>
</feature>
<proteinExistence type="predicted"/>
<comment type="caution">
    <text evidence="2">The sequence shown here is derived from an EMBL/GenBank/DDBJ whole genome shotgun (WGS) entry which is preliminary data.</text>
</comment>
<feature type="compositionally biased region" description="Basic and acidic residues" evidence="1">
    <location>
        <begin position="252"/>
        <end position="269"/>
    </location>
</feature>
<feature type="region of interest" description="Disordered" evidence="1">
    <location>
        <begin position="194"/>
        <end position="276"/>
    </location>
</feature>
<evidence type="ECO:0000313" key="2">
    <source>
        <dbReference type="EMBL" id="RYR45117.1"/>
    </source>
</evidence>